<dbReference type="Proteomes" id="UP000499080">
    <property type="component" value="Unassembled WGS sequence"/>
</dbReference>
<keyword evidence="2" id="KW-1185">Reference proteome</keyword>
<organism evidence="1 2">
    <name type="scientific">Araneus ventricosus</name>
    <name type="common">Orbweaver spider</name>
    <name type="synonym">Epeira ventricosa</name>
    <dbReference type="NCBI Taxonomy" id="182803"/>
    <lineage>
        <taxon>Eukaryota</taxon>
        <taxon>Metazoa</taxon>
        <taxon>Ecdysozoa</taxon>
        <taxon>Arthropoda</taxon>
        <taxon>Chelicerata</taxon>
        <taxon>Arachnida</taxon>
        <taxon>Araneae</taxon>
        <taxon>Araneomorphae</taxon>
        <taxon>Entelegynae</taxon>
        <taxon>Araneoidea</taxon>
        <taxon>Araneidae</taxon>
        <taxon>Araneus</taxon>
    </lineage>
</organism>
<comment type="caution">
    <text evidence="1">The sequence shown here is derived from an EMBL/GenBank/DDBJ whole genome shotgun (WGS) entry which is preliminary data.</text>
</comment>
<proteinExistence type="predicted"/>
<accession>A0A4Y2L442</accession>
<sequence length="94" mass="10689">MNRKRIHLRYDGNSVSLRNESGQPKPSTLAAWSSYGTIQLCPCTVVNLCLTNHPPLRFDHLIQWINISTIPPLRNDYSVFTRPSGDIVEVKLIN</sequence>
<reference evidence="1 2" key="1">
    <citation type="journal article" date="2019" name="Sci. Rep.">
        <title>Orb-weaving spider Araneus ventricosus genome elucidates the spidroin gene catalogue.</title>
        <authorList>
            <person name="Kono N."/>
            <person name="Nakamura H."/>
            <person name="Ohtoshi R."/>
            <person name="Moran D.A.P."/>
            <person name="Shinohara A."/>
            <person name="Yoshida Y."/>
            <person name="Fujiwara M."/>
            <person name="Mori M."/>
            <person name="Tomita M."/>
            <person name="Arakawa K."/>
        </authorList>
    </citation>
    <scope>NUCLEOTIDE SEQUENCE [LARGE SCALE GENOMIC DNA]</scope>
</reference>
<gene>
    <name evidence="1" type="ORF">AVEN_116680_1</name>
</gene>
<dbReference type="EMBL" id="BGPR01005357">
    <property type="protein sequence ID" value="GBN09451.1"/>
    <property type="molecule type" value="Genomic_DNA"/>
</dbReference>
<protein>
    <submittedName>
        <fullName evidence="1">Uncharacterized protein</fullName>
    </submittedName>
</protein>
<evidence type="ECO:0000313" key="2">
    <source>
        <dbReference type="Proteomes" id="UP000499080"/>
    </source>
</evidence>
<evidence type="ECO:0000313" key="1">
    <source>
        <dbReference type="EMBL" id="GBN09451.1"/>
    </source>
</evidence>
<dbReference type="AlphaFoldDB" id="A0A4Y2L442"/>
<name>A0A4Y2L442_ARAVE</name>